<dbReference type="GO" id="GO:0006508">
    <property type="term" value="P:proteolysis"/>
    <property type="evidence" value="ECO:0007669"/>
    <property type="project" value="InterPro"/>
</dbReference>
<feature type="non-terminal residue" evidence="8">
    <location>
        <position position="1"/>
    </location>
</feature>
<organism evidence="8 9">
    <name type="scientific">Meganyctiphanes norvegica</name>
    <name type="common">Northern krill</name>
    <name type="synonym">Thysanopoda norvegica</name>
    <dbReference type="NCBI Taxonomy" id="48144"/>
    <lineage>
        <taxon>Eukaryota</taxon>
        <taxon>Metazoa</taxon>
        <taxon>Ecdysozoa</taxon>
        <taxon>Arthropoda</taxon>
        <taxon>Crustacea</taxon>
        <taxon>Multicrustacea</taxon>
        <taxon>Malacostraca</taxon>
        <taxon>Eumalacostraca</taxon>
        <taxon>Eucarida</taxon>
        <taxon>Euphausiacea</taxon>
        <taxon>Euphausiidae</taxon>
        <taxon>Meganyctiphanes</taxon>
    </lineage>
</organism>
<sequence>VNTDFRGDCDTAPLSLAIAWKNTNIVEKLLNHGADIKSRSSKRGWLPIHYAAKYGPPRIAEMLKGRRSPLDAVNDFGGTPLHLAARSGEKFMAEWLVKQGVNVSTTDNNGRTAAEYANSEGHIKLAEWMQSCELSITSTTPTQGDERYTNNKGRVILFNYFEFNDPKMYRKGATKDSEAILDTFGNFEGKYEIIIHKNLTTQTTLDKFRELQQDSSLNGLDSLIIYITSHGKHKHVFYTKDGEMNINDIRPLFYETQEGCPYLKGKPKIFLGSYCQGTGYEEDKSKTLEQSPDFLQTSATDATVISSRIPVARNMKTIFSTSEGLVSWRSTSEGTCLLQYFCKVLREKKDLELQQLIYQTNEEVEAKIGIRNTFSDEGSRFNHFYF</sequence>
<dbReference type="PANTHER" id="PTHR24161:SF85">
    <property type="entry name" value="PALMITOYLTRANSFERASE HIP14"/>
    <property type="match status" value="1"/>
</dbReference>
<evidence type="ECO:0000259" key="7">
    <source>
        <dbReference type="PROSITE" id="PS50208"/>
    </source>
</evidence>
<evidence type="ECO:0008006" key="10">
    <source>
        <dbReference type="Google" id="ProtNLM"/>
    </source>
</evidence>
<feature type="domain" description="Caspase family p20" evidence="7">
    <location>
        <begin position="151"/>
        <end position="279"/>
    </location>
</feature>
<proteinExistence type="inferred from homology"/>
<evidence type="ECO:0000313" key="9">
    <source>
        <dbReference type="Proteomes" id="UP001497623"/>
    </source>
</evidence>
<dbReference type="GO" id="GO:0004197">
    <property type="term" value="F:cysteine-type endopeptidase activity"/>
    <property type="evidence" value="ECO:0007669"/>
    <property type="project" value="InterPro"/>
</dbReference>
<keyword evidence="9" id="KW-1185">Reference proteome</keyword>
<dbReference type="InterPro" id="IPR029030">
    <property type="entry name" value="Caspase-like_dom_sf"/>
</dbReference>
<dbReference type="SMART" id="SM00248">
    <property type="entry name" value="ANK"/>
    <property type="match status" value="4"/>
</dbReference>
<dbReference type="PANTHER" id="PTHR24161">
    <property type="entry name" value="ANK_REP_REGION DOMAIN-CONTAINING PROTEIN-RELATED"/>
    <property type="match status" value="1"/>
</dbReference>
<comment type="caution">
    <text evidence="8">The sequence shown here is derived from an EMBL/GenBank/DDBJ whole genome shotgun (WGS) entry which is preliminary data.</text>
</comment>
<evidence type="ECO:0000256" key="1">
    <source>
        <dbReference type="ARBA" id="ARBA00010134"/>
    </source>
</evidence>
<dbReference type="InterPro" id="IPR001309">
    <property type="entry name" value="Pept_C14_p20"/>
</dbReference>
<dbReference type="Gene3D" id="1.25.40.20">
    <property type="entry name" value="Ankyrin repeat-containing domain"/>
    <property type="match status" value="1"/>
</dbReference>
<name>A0AAV2R2S0_MEGNR</name>
<feature type="repeat" description="ANK" evidence="4">
    <location>
        <begin position="76"/>
        <end position="108"/>
    </location>
</feature>
<keyword evidence="2" id="KW-0677">Repeat</keyword>
<feature type="domain" description="Caspase family p10" evidence="6">
    <location>
        <begin position="305"/>
        <end position="347"/>
    </location>
</feature>
<evidence type="ECO:0000259" key="6">
    <source>
        <dbReference type="PROSITE" id="PS50207"/>
    </source>
</evidence>
<dbReference type="EMBL" id="CAXKWB010012933">
    <property type="protein sequence ID" value="CAL4106001.1"/>
    <property type="molecule type" value="Genomic_DNA"/>
</dbReference>
<dbReference type="PROSITE" id="PS50208">
    <property type="entry name" value="CASPASE_P20"/>
    <property type="match status" value="1"/>
</dbReference>
<dbReference type="SMART" id="SM00115">
    <property type="entry name" value="CASc"/>
    <property type="match status" value="1"/>
</dbReference>
<reference evidence="8 9" key="1">
    <citation type="submission" date="2024-05" db="EMBL/GenBank/DDBJ databases">
        <authorList>
            <person name="Wallberg A."/>
        </authorList>
    </citation>
    <scope>NUCLEOTIDE SEQUENCE [LARGE SCALE GENOMIC DNA]</scope>
</reference>
<feature type="repeat" description="ANK" evidence="4">
    <location>
        <begin position="9"/>
        <end position="41"/>
    </location>
</feature>
<dbReference type="Proteomes" id="UP001497623">
    <property type="component" value="Unassembled WGS sequence"/>
</dbReference>
<dbReference type="InterPro" id="IPR011600">
    <property type="entry name" value="Pept_C14_caspase"/>
</dbReference>
<comment type="similarity">
    <text evidence="1 5">Belongs to the peptidase C14A family.</text>
</comment>
<protein>
    <recommendedName>
        <fullName evidence="10">Caspase</fullName>
    </recommendedName>
</protein>
<dbReference type="PROSITE" id="PS50207">
    <property type="entry name" value="CASPASE_P10"/>
    <property type="match status" value="1"/>
</dbReference>
<evidence type="ECO:0000256" key="4">
    <source>
        <dbReference type="PROSITE-ProRule" id="PRU00023"/>
    </source>
</evidence>
<evidence type="ECO:0000256" key="2">
    <source>
        <dbReference type="ARBA" id="ARBA00022737"/>
    </source>
</evidence>
<evidence type="ECO:0000256" key="5">
    <source>
        <dbReference type="RuleBase" id="RU003971"/>
    </source>
</evidence>
<evidence type="ECO:0000256" key="3">
    <source>
        <dbReference type="ARBA" id="ARBA00023043"/>
    </source>
</evidence>
<dbReference type="PROSITE" id="PS50297">
    <property type="entry name" value="ANK_REP_REGION"/>
    <property type="match status" value="1"/>
</dbReference>
<accession>A0AAV2R2S0</accession>
<gene>
    <name evidence="8" type="ORF">MNOR_LOCUS18229</name>
</gene>
<dbReference type="SUPFAM" id="SSF52129">
    <property type="entry name" value="Caspase-like"/>
    <property type="match status" value="1"/>
</dbReference>
<dbReference type="InterPro" id="IPR002138">
    <property type="entry name" value="Pept_C14_p10"/>
</dbReference>
<dbReference type="PRINTS" id="PR00376">
    <property type="entry name" value="IL1BCENZYME"/>
</dbReference>
<dbReference type="Gene3D" id="3.40.50.1460">
    <property type="match status" value="1"/>
</dbReference>
<dbReference type="Pfam" id="PF12796">
    <property type="entry name" value="Ank_2"/>
    <property type="match status" value="2"/>
</dbReference>
<dbReference type="InterPro" id="IPR002110">
    <property type="entry name" value="Ankyrin_rpt"/>
</dbReference>
<dbReference type="InterPro" id="IPR036770">
    <property type="entry name" value="Ankyrin_rpt-contain_sf"/>
</dbReference>
<dbReference type="SUPFAM" id="SSF48403">
    <property type="entry name" value="Ankyrin repeat"/>
    <property type="match status" value="1"/>
</dbReference>
<dbReference type="AlphaFoldDB" id="A0AAV2R2S0"/>
<evidence type="ECO:0000313" key="8">
    <source>
        <dbReference type="EMBL" id="CAL4106001.1"/>
    </source>
</evidence>
<dbReference type="InterPro" id="IPR015917">
    <property type="entry name" value="Pept_C14A"/>
</dbReference>
<keyword evidence="3 4" id="KW-0040">ANK repeat</keyword>
<dbReference type="PROSITE" id="PS50088">
    <property type="entry name" value="ANK_REPEAT"/>
    <property type="match status" value="2"/>
</dbReference>
<dbReference type="Pfam" id="PF00656">
    <property type="entry name" value="Peptidase_C14"/>
    <property type="match status" value="1"/>
</dbReference>